<keyword evidence="4" id="KW-1185">Reference proteome</keyword>
<gene>
    <name evidence="3" type="ORF">GJ700_02535</name>
</gene>
<sequence length="369" mass="40652">MKARCTERRTMSSNSDWKAQLDTILKRHNGQHAVRAKVVSHSTMEARGKGLFRSFALLRSLGYEPSPYNLRNQHIGALVRYWTAEPPSPSIALSGGRNASLRSAPYSAAYIQQQLSFLRVFAGWIGKPGMVLDAEKYTKNPATVRRTYTVTKDKGWSGNGVDINTTIDAVAKLDEYVAVQLQMMIAFGLRRKEAIMFRPHAAEVPAYALPASCAVLDRYISFLRIKRGTKGGRLRFAAIRTPEQVKALAVARTVARFPHSHLGRPGLTLKQSLDLFSNVVRSAGITKKELGVTPHGLRHEFAGDLYFEIASIPAPVRGGDPCSDPDTLKAAYLEVANQLGHGRRQIVNAYLGSPNTPKQVASDHQETST</sequence>
<keyword evidence="1" id="KW-0233">DNA recombination</keyword>
<evidence type="ECO:0000256" key="1">
    <source>
        <dbReference type="ARBA" id="ARBA00023172"/>
    </source>
</evidence>
<dbReference type="AlphaFoldDB" id="A0A7X2IID8"/>
<dbReference type="Pfam" id="PF12835">
    <property type="entry name" value="Integrase_1"/>
    <property type="match status" value="1"/>
</dbReference>
<dbReference type="Gene3D" id="1.10.443.10">
    <property type="entry name" value="Intergrase catalytic core"/>
    <property type="match status" value="1"/>
</dbReference>
<protein>
    <recommendedName>
        <fullName evidence="2">Integrase catalytic domain-containing protein</fullName>
    </recommendedName>
</protein>
<dbReference type="EMBL" id="WKJJ01000001">
    <property type="protein sequence ID" value="MRV70596.1"/>
    <property type="molecule type" value="Genomic_DNA"/>
</dbReference>
<name>A0A7X2IID8_9BURK</name>
<organism evidence="3 4">
    <name type="scientific">Pseudoduganella rivuli</name>
    <dbReference type="NCBI Taxonomy" id="2666085"/>
    <lineage>
        <taxon>Bacteria</taxon>
        <taxon>Pseudomonadati</taxon>
        <taxon>Pseudomonadota</taxon>
        <taxon>Betaproteobacteria</taxon>
        <taxon>Burkholderiales</taxon>
        <taxon>Oxalobacteraceae</taxon>
        <taxon>Telluria group</taxon>
        <taxon>Pseudoduganella</taxon>
    </lineage>
</organism>
<dbReference type="InterPro" id="IPR024456">
    <property type="entry name" value="Integrase_catalytic_putative"/>
</dbReference>
<dbReference type="GO" id="GO:0003677">
    <property type="term" value="F:DNA binding"/>
    <property type="evidence" value="ECO:0007669"/>
    <property type="project" value="InterPro"/>
</dbReference>
<dbReference type="GO" id="GO:0015074">
    <property type="term" value="P:DNA integration"/>
    <property type="evidence" value="ECO:0007669"/>
    <property type="project" value="InterPro"/>
</dbReference>
<dbReference type="InterPro" id="IPR013762">
    <property type="entry name" value="Integrase-like_cat_sf"/>
</dbReference>
<accession>A0A7X2IID8</accession>
<feature type="domain" description="Integrase catalytic" evidence="2">
    <location>
        <begin position="163"/>
        <end position="303"/>
    </location>
</feature>
<evidence type="ECO:0000313" key="3">
    <source>
        <dbReference type="EMBL" id="MRV70596.1"/>
    </source>
</evidence>
<dbReference type="GO" id="GO:0006310">
    <property type="term" value="P:DNA recombination"/>
    <property type="evidence" value="ECO:0007669"/>
    <property type="project" value="UniProtKB-KW"/>
</dbReference>
<dbReference type="InterPro" id="IPR011010">
    <property type="entry name" value="DNA_brk_join_enz"/>
</dbReference>
<reference evidence="3 4" key="1">
    <citation type="submission" date="2019-11" db="EMBL/GenBank/DDBJ databases">
        <title>Novel species isolated from a subtropical stream in China.</title>
        <authorList>
            <person name="Lu H."/>
        </authorList>
    </citation>
    <scope>NUCLEOTIDE SEQUENCE [LARGE SCALE GENOMIC DNA]</scope>
    <source>
        <strain evidence="3 4">FT92W</strain>
    </source>
</reference>
<dbReference type="Proteomes" id="UP000446768">
    <property type="component" value="Unassembled WGS sequence"/>
</dbReference>
<evidence type="ECO:0000259" key="2">
    <source>
        <dbReference type="Pfam" id="PF12835"/>
    </source>
</evidence>
<comment type="caution">
    <text evidence="3">The sequence shown here is derived from an EMBL/GenBank/DDBJ whole genome shotgun (WGS) entry which is preliminary data.</text>
</comment>
<dbReference type="SUPFAM" id="SSF56349">
    <property type="entry name" value="DNA breaking-rejoining enzymes"/>
    <property type="match status" value="1"/>
</dbReference>
<proteinExistence type="predicted"/>
<evidence type="ECO:0000313" key="4">
    <source>
        <dbReference type="Proteomes" id="UP000446768"/>
    </source>
</evidence>